<keyword evidence="7" id="KW-0472">Membrane</keyword>
<dbReference type="Pfam" id="PF03918">
    <property type="entry name" value="CcmH"/>
    <property type="match status" value="1"/>
</dbReference>
<evidence type="ECO:0000313" key="10">
    <source>
        <dbReference type="Proteomes" id="UP000282106"/>
    </source>
</evidence>
<dbReference type="FunCoup" id="A0A3N0V9K9">
    <property type="interactions" value="115"/>
</dbReference>
<keyword evidence="6 7" id="KW-0408">Iron</keyword>
<gene>
    <name evidence="9" type="ORF">ED208_09630</name>
</gene>
<comment type="function">
    <text evidence="7">Possible subunit of a heme lyase.</text>
</comment>
<sequence length="167" mass="18203">MRLVLSRLFAGLALALAAALAHADVEGLNPAQEVRYQALIAELRCLVCQNQTIAESSAPLAVDLRNQVKTQIVAGRSQAEIIDYLTQRYGDFVLYRPPFKASTALLWLGPFLLLLGGLVWALRYVRGTRQPAATTEKPVDPEAVQRLLAETQAALAAQDAPARNPKE</sequence>
<keyword evidence="7" id="KW-0812">Transmembrane</keyword>
<keyword evidence="4 7" id="KW-0732">Signal</keyword>
<keyword evidence="5" id="KW-0201">Cytochrome c-type biogenesis</keyword>
<proteinExistence type="inferred from homology"/>
<keyword evidence="2 7" id="KW-0349">Heme</keyword>
<dbReference type="GO" id="GO:0046872">
    <property type="term" value="F:metal ion binding"/>
    <property type="evidence" value="ECO:0007669"/>
    <property type="project" value="UniProtKB-KW"/>
</dbReference>
<reference evidence="9 10" key="1">
    <citation type="submission" date="2018-10" db="EMBL/GenBank/DDBJ databases">
        <authorList>
            <person name="Chen W.-M."/>
        </authorList>
    </citation>
    <scope>NUCLEOTIDE SEQUENCE [LARGE SCALE GENOMIC DNA]</scope>
    <source>
        <strain evidence="9 10">THS-13</strain>
    </source>
</reference>
<organism evidence="9 10">
    <name type="scientific">Stagnimonas aquatica</name>
    <dbReference type="NCBI Taxonomy" id="2689987"/>
    <lineage>
        <taxon>Bacteria</taxon>
        <taxon>Pseudomonadati</taxon>
        <taxon>Pseudomonadota</taxon>
        <taxon>Gammaproteobacteria</taxon>
        <taxon>Nevskiales</taxon>
        <taxon>Nevskiaceae</taxon>
        <taxon>Stagnimonas</taxon>
    </lineage>
</organism>
<comment type="caution">
    <text evidence="9">The sequence shown here is derived from an EMBL/GenBank/DDBJ whole genome shotgun (WGS) entry which is preliminary data.</text>
</comment>
<dbReference type="PANTHER" id="PTHR47870">
    <property type="entry name" value="CYTOCHROME C-TYPE BIOGENESIS PROTEIN CCMH"/>
    <property type="match status" value="1"/>
</dbReference>
<comment type="similarity">
    <text evidence="1 7">Belongs to the CcmH/CycL/Ccl2/NrfF family.</text>
</comment>
<dbReference type="AlphaFoldDB" id="A0A3N0V9K9"/>
<evidence type="ECO:0000256" key="6">
    <source>
        <dbReference type="ARBA" id="ARBA00023004"/>
    </source>
</evidence>
<keyword evidence="7" id="KW-1133">Transmembrane helix</keyword>
<evidence type="ECO:0000256" key="2">
    <source>
        <dbReference type="ARBA" id="ARBA00022617"/>
    </source>
</evidence>
<dbReference type="InParanoid" id="A0A3N0V9K9"/>
<evidence type="ECO:0000256" key="7">
    <source>
        <dbReference type="RuleBase" id="RU364112"/>
    </source>
</evidence>
<dbReference type="GO" id="GO:0017004">
    <property type="term" value="P:cytochrome complex assembly"/>
    <property type="evidence" value="ECO:0007669"/>
    <property type="project" value="UniProtKB-KW"/>
</dbReference>
<dbReference type="EMBL" id="RJVO01000004">
    <property type="protein sequence ID" value="ROH89395.1"/>
    <property type="molecule type" value="Genomic_DNA"/>
</dbReference>
<dbReference type="Proteomes" id="UP000282106">
    <property type="component" value="Unassembled WGS sequence"/>
</dbReference>
<dbReference type="GO" id="GO:0005886">
    <property type="term" value="C:plasma membrane"/>
    <property type="evidence" value="ECO:0007669"/>
    <property type="project" value="TreeGrafter"/>
</dbReference>
<dbReference type="InterPro" id="IPR005616">
    <property type="entry name" value="CcmH/CycL/Ccl2/NrfF_N"/>
</dbReference>
<keyword evidence="10" id="KW-1185">Reference proteome</keyword>
<evidence type="ECO:0000313" key="9">
    <source>
        <dbReference type="EMBL" id="ROH89395.1"/>
    </source>
</evidence>
<feature type="signal peptide" evidence="7">
    <location>
        <begin position="1"/>
        <end position="23"/>
    </location>
</feature>
<evidence type="ECO:0000256" key="1">
    <source>
        <dbReference type="ARBA" id="ARBA00010342"/>
    </source>
</evidence>
<name>A0A3N0V9K9_9GAMM</name>
<dbReference type="CDD" id="cd16378">
    <property type="entry name" value="CcmH_N"/>
    <property type="match status" value="1"/>
</dbReference>
<dbReference type="Gene3D" id="1.10.8.640">
    <property type="entry name" value="Cytochrome C biogenesis protein"/>
    <property type="match status" value="1"/>
</dbReference>
<feature type="domain" description="CcmH/CycL/Ccl2/NrfF N-terminal" evidence="8">
    <location>
        <begin position="10"/>
        <end position="146"/>
    </location>
</feature>
<evidence type="ECO:0000259" key="8">
    <source>
        <dbReference type="Pfam" id="PF03918"/>
    </source>
</evidence>
<dbReference type="RefSeq" id="WP_123211692.1">
    <property type="nucleotide sequence ID" value="NZ_RJVO01000004.1"/>
</dbReference>
<dbReference type="InterPro" id="IPR051263">
    <property type="entry name" value="C-type_cytochrome_biogenesis"/>
</dbReference>
<dbReference type="InterPro" id="IPR038297">
    <property type="entry name" value="CcmH/CycL/NrfF/Ccl2_sf"/>
</dbReference>
<feature type="transmembrane region" description="Helical" evidence="7">
    <location>
        <begin position="104"/>
        <end position="122"/>
    </location>
</feature>
<evidence type="ECO:0000256" key="5">
    <source>
        <dbReference type="ARBA" id="ARBA00022748"/>
    </source>
</evidence>
<accession>A0A3N0V9K9</accession>
<evidence type="ECO:0000256" key="4">
    <source>
        <dbReference type="ARBA" id="ARBA00022729"/>
    </source>
</evidence>
<feature type="chain" id="PRO_5017845879" description="Cytochrome c-type biogenesis protein" evidence="7">
    <location>
        <begin position="24"/>
        <end position="167"/>
    </location>
</feature>
<keyword evidence="3 7" id="KW-0479">Metal-binding</keyword>
<protein>
    <recommendedName>
        <fullName evidence="7">Cytochrome c-type biogenesis protein</fullName>
    </recommendedName>
</protein>
<dbReference type="PANTHER" id="PTHR47870:SF1">
    <property type="entry name" value="CYTOCHROME C-TYPE BIOGENESIS PROTEIN CCMH"/>
    <property type="match status" value="1"/>
</dbReference>
<evidence type="ECO:0000256" key="3">
    <source>
        <dbReference type="ARBA" id="ARBA00022723"/>
    </source>
</evidence>
<dbReference type="FunFam" id="1.10.8.640:FF:000001">
    <property type="entry name" value="Cytochrome c-type biogenesis protein"/>
    <property type="match status" value="1"/>
</dbReference>